<name>A0A8T2IT86_9PIPI</name>
<dbReference type="EC" id="3.2.1.35" evidence="13"/>
<dbReference type="InterPro" id="IPR018155">
    <property type="entry name" value="Hyaluronidase"/>
</dbReference>
<keyword evidence="8 13" id="KW-0378">Hydrolase</keyword>
<gene>
    <name evidence="14" type="ORF">GDO86_007319</name>
</gene>
<accession>A0A8T2IT86</accession>
<evidence type="ECO:0000256" key="13">
    <source>
        <dbReference type="RuleBase" id="RU610713"/>
    </source>
</evidence>
<organism evidence="14 15">
    <name type="scientific">Hymenochirus boettgeri</name>
    <name type="common">Congo dwarf clawed frog</name>
    <dbReference type="NCBI Taxonomy" id="247094"/>
    <lineage>
        <taxon>Eukaryota</taxon>
        <taxon>Metazoa</taxon>
        <taxon>Chordata</taxon>
        <taxon>Craniata</taxon>
        <taxon>Vertebrata</taxon>
        <taxon>Euteleostomi</taxon>
        <taxon>Amphibia</taxon>
        <taxon>Batrachia</taxon>
        <taxon>Anura</taxon>
        <taxon>Pipoidea</taxon>
        <taxon>Pipidae</taxon>
        <taxon>Pipinae</taxon>
        <taxon>Hymenochirus</taxon>
    </lineage>
</organism>
<dbReference type="Pfam" id="PF01630">
    <property type="entry name" value="Glyco_hydro_56"/>
    <property type="match status" value="1"/>
</dbReference>
<evidence type="ECO:0000256" key="2">
    <source>
        <dbReference type="ARBA" id="ARBA00004371"/>
    </source>
</evidence>
<keyword evidence="15" id="KW-1185">Reference proteome</keyword>
<comment type="subcellular location">
    <subcellularLocation>
        <location evidence="2">Lysosome</location>
    </subcellularLocation>
    <subcellularLocation>
        <location evidence="3">Secreted</location>
    </subcellularLocation>
</comment>
<dbReference type="InterPro" id="IPR013785">
    <property type="entry name" value="Aldolase_TIM"/>
</dbReference>
<keyword evidence="9" id="KW-1015">Disulfide bond</keyword>
<dbReference type="GO" id="GO:0005764">
    <property type="term" value="C:lysosome"/>
    <property type="evidence" value="ECO:0007669"/>
    <property type="project" value="UniProtKB-SubCell"/>
</dbReference>
<evidence type="ECO:0000256" key="8">
    <source>
        <dbReference type="ARBA" id="ARBA00022801"/>
    </source>
</evidence>
<protein>
    <recommendedName>
        <fullName evidence="13">Hyaluronidase</fullName>
        <ecNumber evidence="13">3.2.1.35</ecNumber>
    </recommendedName>
</protein>
<keyword evidence="12 13" id="KW-0326">Glycosidase</keyword>
<dbReference type="GO" id="GO:0004415">
    <property type="term" value="F:hyalurononglucosaminidase activity"/>
    <property type="evidence" value="ECO:0007669"/>
    <property type="project" value="UniProtKB-UniRule"/>
</dbReference>
<evidence type="ECO:0000256" key="12">
    <source>
        <dbReference type="ARBA" id="ARBA00023295"/>
    </source>
</evidence>
<comment type="catalytic activity">
    <reaction evidence="1 13">
        <text>Random hydrolysis of (1-&gt;4)-linkages between N-acetyl-beta-D-glucosamine and D-glucuronate residues in hyaluronate.</text>
        <dbReference type="EC" id="3.2.1.35"/>
    </reaction>
</comment>
<dbReference type="OrthoDB" id="5796153at2759"/>
<comment type="caution">
    <text evidence="14">The sequence shown here is derived from an EMBL/GenBank/DDBJ whole genome shotgun (WGS) entry which is preliminary data.</text>
</comment>
<dbReference type="AlphaFoldDB" id="A0A8T2IT86"/>
<keyword evidence="7" id="KW-0732">Signal</keyword>
<comment type="similarity">
    <text evidence="4 13">Belongs to the glycosyl hydrolase 56 family.</text>
</comment>
<keyword evidence="10" id="KW-0325">Glycoprotein</keyword>
<evidence type="ECO:0000313" key="14">
    <source>
        <dbReference type="EMBL" id="KAG8436169.1"/>
    </source>
</evidence>
<dbReference type="EMBL" id="JAACNH010000007">
    <property type="protein sequence ID" value="KAG8436169.1"/>
    <property type="molecule type" value="Genomic_DNA"/>
</dbReference>
<dbReference type="PANTHER" id="PTHR11769:SF23">
    <property type="entry name" value="HYALURONIDASE-1"/>
    <property type="match status" value="1"/>
</dbReference>
<keyword evidence="6" id="KW-0245">EGF-like domain</keyword>
<evidence type="ECO:0000256" key="3">
    <source>
        <dbReference type="ARBA" id="ARBA00004613"/>
    </source>
</evidence>
<dbReference type="InterPro" id="IPR017853">
    <property type="entry name" value="GH"/>
</dbReference>
<evidence type="ECO:0000256" key="10">
    <source>
        <dbReference type="ARBA" id="ARBA00023180"/>
    </source>
</evidence>
<dbReference type="SUPFAM" id="SSF51445">
    <property type="entry name" value="(Trans)glycosidases"/>
    <property type="match status" value="1"/>
</dbReference>
<keyword evidence="11" id="KW-0458">Lysosome</keyword>
<keyword evidence="5" id="KW-0964">Secreted</keyword>
<evidence type="ECO:0000313" key="15">
    <source>
        <dbReference type="Proteomes" id="UP000812440"/>
    </source>
</evidence>
<evidence type="ECO:0000256" key="11">
    <source>
        <dbReference type="ARBA" id="ARBA00023228"/>
    </source>
</evidence>
<proteinExistence type="inferred from homology"/>
<evidence type="ECO:0000256" key="7">
    <source>
        <dbReference type="ARBA" id="ARBA00022729"/>
    </source>
</evidence>
<dbReference type="Gene3D" id="3.20.20.70">
    <property type="entry name" value="Aldolase class I"/>
    <property type="match status" value="1"/>
</dbReference>
<dbReference type="GO" id="GO:0031410">
    <property type="term" value="C:cytoplasmic vesicle"/>
    <property type="evidence" value="ECO:0007669"/>
    <property type="project" value="TreeGrafter"/>
</dbReference>
<dbReference type="Proteomes" id="UP000812440">
    <property type="component" value="Chromosome 4"/>
</dbReference>
<sequence>MVFLIAITITTRTPVTITTERCPVQEKLRNDNLTWMWEASKALYPDIYLEQALKMSENVGPYVKHRILEGIRVAKNRPILPYARIVYTYSMEFLTQEDLIQTIGQSAALGSAGIILWGNARYSVSKDSCLAVNSYIDETVGHYIVNVTSSVILCSKAVCTGNGRCVRKDPSSDTHLHLHPESFKIKRNPQGKGFVVSGQASNWDIMYFGVYFECRCYPKWEGEDCSRKRLR</sequence>
<evidence type="ECO:0000256" key="4">
    <source>
        <dbReference type="ARBA" id="ARBA00008871"/>
    </source>
</evidence>
<evidence type="ECO:0000256" key="6">
    <source>
        <dbReference type="ARBA" id="ARBA00022536"/>
    </source>
</evidence>
<dbReference type="PANTHER" id="PTHR11769">
    <property type="entry name" value="HYALURONIDASE"/>
    <property type="match status" value="1"/>
</dbReference>
<dbReference type="GO" id="GO:0030214">
    <property type="term" value="P:hyaluronan catabolic process"/>
    <property type="evidence" value="ECO:0007669"/>
    <property type="project" value="TreeGrafter"/>
</dbReference>
<evidence type="ECO:0000256" key="9">
    <source>
        <dbReference type="ARBA" id="ARBA00023157"/>
    </source>
</evidence>
<dbReference type="GO" id="GO:0005975">
    <property type="term" value="P:carbohydrate metabolic process"/>
    <property type="evidence" value="ECO:0007669"/>
    <property type="project" value="InterPro"/>
</dbReference>
<reference evidence="14" key="1">
    <citation type="thesis" date="2020" institute="ProQuest LLC" country="789 East Eisenhower Parkway, Ann Arbor, MI, USA">
        <title>Comparative Genomics and Chromosome Evolution.</title>
        <authorList>
            <person name="Mudd A.B."/>
        </authorList>
    </citation>
    <scope>NUCLEOTIDE SEQUENCE</scope>
    <source>
        <strain evidence="14">Female2</strain>
        <tissue evidence="14">Blood</tissue>
    </source>
</reference>
<dbReference type="GO" id="GO:0005576">
    <property type="term" value="C:extracellular region"/>
    <property type="evidence" value="ECO:0007669"/>
    <property type="project" value="UniProtKB-SubCell"/>
</dbReference>
<evidence type="ECO:0000256" key="1">
    <source>
        <dbReference type="ARBA" id="ARBA00000251"/>
    </source>
</evidence>
<evidence type="ECO:0000256" key="5">
    <source>
        <dbReference type="ARBA" id="ARBA00022525"/>
    </source>
</evidence>